<feature type="region of interest" description="Disordered" evidence="1">
    <location>
        <begin position="460"/>
        <end position="488"/>
    </location>
</feature>
<feature type="compositionally biased region" description="Basic and acidic residues" evidence="1">
    <location>
        <begin position="599"/>
        <end position="632"/>
    </location>
</feature>
<feature type="compositionally biased region" description="Polar residues" evidence="1">
    <location>
        <begin position="676"/>
        <end position="687"/>
    </location>
</feature>
<evidence type="ECO:0000256" key="1">
    <source>
        <dbReference type="SAM" id="MobiDB-lite"/>
    </source>
</evidence>
<dbReference type="Proteomes" id="UP000722485">
    <property type="component" value="Unassembled WGS sequence"/>
</dbReference>
<feature type="region of interest" description="Disordered" evidence="1">
    <location>
        <begin position="792"/>
        <end position="847"/>
    </location>
</feature>
<keyword evidence="4" id="KW-1185">Reference proteome</keyword>
<protein>
    <recommendedName>
        <fullName evidence="2">CN hydrolase domain-containing protein</fullName>
    </recommendedName>
</protein>
<proteinExistence type="predicted"/>
<dbReference type="PANTHER" id="PTHR11750">
    <property type="entry name" value="PROTEIN N-TERMINAL AMIDASE"/>
    <property type="match status" value="1"/>
</dbReference>
<evidence type="ECO:0000259" key="2">
    <source>
        <dbReference type="PROSITE" id="PS50263"/>
    </source>
</evidence>
<dbReference type="InterPro" id="IPR003010">
    <property type="entry name" value="C-N_Hydrolase"/>
</dbReference>
<dbReference type="GO" id="GO:0008418">
    <property type="term" value="F:protein-N-terminal asparagine amidohydrolase activity"/>
    <property type="evidence" value="ECO:0007669"/>
    <property type="project" value="InterPro"/>
</dbReference>
<dbReference type="SUPFAM" id="SSF56317">
    <property type="entry name" value="Carbon-nitrogen hydrolase"/>
    <property type="match status" value="1"/>
</dbReference>
<dbReference type="OrthoDB" id="201515at2759"/>
<dbReference type="GO" id="GO:0070773">
    <property type="term" value="F:protein-N-terminal glutamine amidohydrolase activity"/>
    <property type="evidence" value="ECO:0007669"/>
    <property type="project" value="InterPro"/>
</dbReference>
<organism evidence="3 4">
    <name type="scientific">Cylindrodendrum hubeiense</name>
    <dbReference type="NCBI Taxonomy" id="595255"/>
    <lineage>
        <taxon>Eukaryota</taxon>
        <taxon>Fungi</taxon>
        <taxon>Dikarya</taxon>
        <taxon>Ascomycota</taxon>
        <taxon>Pezizomycotina</taxon>
        <taxon>Sordariomycetes</taxon>
        <taxon>Hypocreomycetidae</taxon>
        <taxon>Hypocreales</taxon>
        <taxon>Nectriaceae</taxon>
        <taxon>Cylindrodendrum</taxon>
    </lineage>
</organism>
<dbReference type="GO" id="GO:0030163">
    <property type="term" value="P:protein catabolic process"/>
    <property type="evidence" value="ECO:0007669"/>
    <property type="project" value="TreeGrafter"/>
</dbReference>
<dbReference type="AlphaFoldDB" id="A0A9P5H4C1"/>
<feature type="compositionally biased region" description="Basic and acidic residues" evidence="1">
    <location>
        <begin position="703"/>
        <end position="737"/>
    </location>
</feature>
<feature type="compositionally biased region" description="Polar residues" evidence="1">
    <location>
        <begin position="314"/>
        <end position="329"/>
    </location>
</feature>
<feature type="region of interest" description="Disordered" evidence="1">
    <location>
        <begin position="676"/>
        <end position="777"/>
    </location>
</feature>
<feature type="compositionally biased region" description="Polar residues" evidence="1">
    <location>
        <begin position="633"/>
        <end position="647"/>
    </location>
</feature>
<dbReference type="PROSITE" id="PS50263">
    <property type="entry name" value="CN_HYDROLASE"/>
    <property type="match status" value="1"/>
</dbReference>
<feature type="compositionally biased region" description="Polar residues" evidence="1">
    <location>
        <begin position="347"/>
        <end position="376"/>
    </location>
</feature>
<accession>A0A9P5H4C1</accession>
<feature type="domain" description="CN hydrolase" evidence="2">
    <location>
        <begin position="1"/>
        <end position="282"/>
    </location>
</feature>
<dbReference type="Gene3D" id="3.60.110.10">
    <property type="entry name" value="Carbon-nitrogen hydrolase"/>
    <property type="match status" value="1"/>
</dbReference>
<feature type="compositionally biased region" description="Basic and acidic residues" evidence="1">
    <location>
        <begin position="460"/>
        <end position="479"/>
    </location>
</feature>
<sequence length="945" mass="104900">MRIGCLQFAPVVGDVDNNLNRADDILNRVDPEGLDLLVLPELAFTGYNFRSLQEISPYLEPEGSGISSLWARTQALKHDCTVIVGYPEKVDLAEQWPANPEYYNSAIVVSYDGETVANYRKTHLYYTDETWALENPKGFFGGPLPGLGRVSIGICMDLNPYKFQTSWDTFEFAHHVVNSRTRLVVVSMAWITQEDSHIFSQQPHEADMNTLTYWISRLEPIIRAEWDEEVIVVFANRSGSEDEVTYAGTSAVVGIKEGEVRVYGILGRGEKDLLVVDTEAPPFAKLVYRPDGETLQVDDDGLVDSINRRMSLPRGTNSPDKGLRASSSPLGPERNSRDFGPAPPYEQTRNATSYHRNDLSISISQKQEDQSVQTPSAPSPTPRDIRPHIPTSSAESATDQYLDSQSFISYGSPKSHNEDDKYAEIDVGLTARQLERLNHNTSPSNGSESYLSELSGLTYKNHETGHDHGRQESRQESRHMASPWGLGREDMDDIISKFGSVSRENENRHSLRSDVSVWNNQVGRPRVMAALPTPPQEPTLQSPVQTRERAPYSTTSKRSRSRRPDTEKPRHSSRSRGPDRANSAKPSGLEPKLFNPFDDLAHRAESAREPRQPSKTRKDATARKGASRDRRATNLSQSQIDTGSLQPSHERTLSGGSITIAMDPSVWSDMVLPASTFQPERTPSKPASSDHPILRPASRSRIGKRDASNQRRDSERGLSSDPNARDSRFESGRRSNQDSRTTSRGRTRSSKPTENNQVQSPPAHEPRTGSRRSRMPSQADIDLSQFRLIEEYPSPNCPLHGSRSRSRHGHGHSSSRHRTPATGRTQAPSRQRAGSRPTAQNTPASAVPRALYAEHTASRSTSDLSRLTISAEPAASRVEHGSGELVDTTASSPTSGQEPKTPVAMVLMSELEGTRRMANQTLVPPLKCVEKREHSAIARPRSAVW</sequence>
<feature type="region of interest" description="Disordered" evidence="1">
    <location>
        <begin position="526"/>
        <end position="655"/>
    </location>
</feature>
<feature type="compositionally biased region" description="Polar residues" evidence="1">
    <location>
        <begin position="390"/>
        <end position="400"/>
    </location>
</feature>
<comment type="caution">
    <text evidence="3">The sequence shown here is derived from an EMBL/GenBank/DDBJ whole genome shotgun (WGS) entry which is preliminary data.</text>
</comment>
<dbReference type="PANTHER" id="PTHR11750:SF26">
    <property type="entry name" value="PROTEIN N-TERMINAL AMIDASE"/>
    <property type="match status" value="1"/>
</dbReference>
<evidence type="ECO:0000313" key="4">
    <source>
        <dbReference type="Proteomes" id="UP000722485"/>
    </source>
</evidence>
<feature type="compositionally biased region" description="Polar residues" evidence="1">
    <location>
        <begin position="888"/>
        <end position="898"/>
    </location>
</feature>
<dbReference type="InterPro" id="IPR036526">
    <property type="entry name" value="C-N_Hydrolase_sf"/>
</dbReference>
<dbReference type="EMBL" id="JAANBB010000132">
    <property type="protein sequence ID" value="KAF7549061.1"/>
    <property type="molecule type" value="Genomic_DNA"/>
</dbReference>
<evidence type="ECO:0000313" key="3">
    <source>
        <dbReference type="EMBL" id="KAF7549061.1"/>
    </source>
</evidence>
<dbReference type="CDD" id="cd07566">
    <property type="entry name" value="ScNTA1_like"/>
    <property type="match status" value="1"/>
</dbReference>
<reference evidence="3" key="1">
    <citation type="submission" date="2020-03" db="EMBL/GenBank/DDBJ databases">
        <title>Draft Genome Sequence of Cylindrodendrum hubeiense.</title>
        <authorList>
            <person name="Buettner E."/>
            <person name="Kellner H."/>
        </authorList>
    </citation>
    <scope>NUCLEOTIDE SEQUENCE</scope>
    <source>
        <strain evidence="3">IHI 201604</strain>
    </source>
</reference>
<name>A0A9P5H4C1_9HYPO</name>
<feature type="region of interest" description="Disordered" evidence="1">
    <location>
        <begin position="309"/>
        <end position="400"/>
    </location>
</feature>
<feature type="compositionally biased region" description="Basic residues" evidence="1">
    <location>
        <begin position="802"/>
        <end position="819"/>
    </location>
</feature>
<dbReference type="InterPro" id="IPR039703">
    <property type="entry name" value="Nta1"/>
</dbReference>
<gene>
    <name evidence="3" type="ORF">G7Z17_g6670</name>
</gene>
<dbReference type="Pfam" id="PF00795">
    <property type="entry name" value="CN_hydrolase"/>
    <property type="match status" value="1"/>
</dbReference>
<feature type="region of interest" description="Disordered" evidence="1">
    <location>
        <begin position="873"/>
        <end position="901"/>
    </location>
</feature>